<dbReference type="AlphaFoldDB" id="A0A4Y6PS59"/>
<dbReference type="EMBL" id="CP041186">
    <property type="protein sequence ID" value="QDG51151.1"/>
    <property type="molecule type" value="Genomic_DNA"/>
</dbReference>
<evidence type="ECO:0000313" key="2">
    <source>
        <dbReference type="EMBL" id="QDG51151.1"/>
    </source>
</evidence>
<accession>A0A4Y6PS59</accession>
<protein>
    <submittedName>
        <fullName evidence="2">Uncharacterized protein</fullName>
    </submittedName>
</protein>
<gene>
    <name evidence="2" type="ORF">FIV42_10505</name>
</gene>
<keyword evidence="3" id="KW-1185">Reference proteome</keyword>
<sequence length="97" mass="10056">MSKKKTLGNIGKALALGAAISAVPGSAFAEEPIMCEVDEESTIDAAGITLEVTEQGTYKILIDPAMVEELEGTTGITPTAFDIVVDDMVSAAIVVRN</sequence>
<accession>A0A5B8Y3B4</accession>
<reference evidence="2 3" key="1">
    <citation type="submission" date="2019-06" db="EMBL/GenBank/DDBJ databases">
        <title>Persicimonas caeni gen. nov., sp. nov., a predatory bacterium isolated from solar saltern.</title>
        <authorList>
            <person name="Wang S."/>
        </authorList>
    </citation>
    <scope>NUCLEOTIDE SEQUENCE [LARGE SCALE GENOMIC DNA]</scope>
    <source>
        <strain evidence="2 3">YN101</strain>
    </source>
</reference>
<dbReference type="RefSeq" id="WP_141197636.1">
    <property type="nucleotide sequence ID" value="NZ_CP041186.1"/>
</dbReference>
<feature type="signal peptide" evidence="1">
    <location>
        <begin position="1"/>
        <end position="29"/>
    </location>
</feature>
<evidence type="ECO:0000313" key="3">
    <source>
        <dbReference type="Proteomes" id="UP000315995"/>
    </source>
</evidence>
<keyword evidence="1" id="KW-0732">Signal</keyword>
<name>A0A4Y6PS59_PERCE</name>
<evidence type="ECO:0000256" key="1">
    <source>
        <dbReference type="SAM" id="SignalP"/>
    </source>
</evidence>
<proteinExistence type="predicted"/>
<dbReference type="Proteomes" id="UP000315995">
    <property type="component" value="Chromosome"/>
</dbReference>
<feature type="chain" id="PRO_5030106339" evidence="1">
    <location>
        <begin position="30"/>
        <end position="97"/>
    </location>
</feature>
<organism evidence="2 3">
    <name type="scientific">Persicimonas caeni</name>
    <dbReference type="NCBI Taxonomy" id="2292766"/>
    <lineage>
        <taxon>Bacteria</taxon>
        <taxon>Deltaproteobacteria</taxon>
        <taxon>Bradymonadales</taxon>
        <taxon>Bradymonadaceae</taxon>
        <taxon>Persicimonas</taxon>
    </lineage>
</organism>